<dbReference type="AlphaFoldDB" id="A0AAE8KBW8"/>
<dbReference type="EMBL" id="RJOO01000002">
    <property type="protein sequence ID" value="RSJ23699.1"/>
    <property type="molecule type" value="Genomic_DNA"/>
</dbReference>
<gene>
    <name evidence="1" type="ORF">D8827_04110</name>
</gene>
<name>A0AAE8KBW8_STRIT</name>
<dbReference type="RefSeq" id="WP_125442331.1">
    <property type="nucleotide sequence ID" value="NZ_RJOO01000002.1"/>
</dbReference>
<accession>A0AAE8KBW8</accession>
<reference evidence="1 2" key="1">
    <citation type="submission" date="2018-11" db="EMBL/GenBank/DDBJ databases">
        <title>Species Designations Belie Phenotypic and Genotypic Heterogeneity in Oral Streptococci.</title>
        <authorList>
            <person name="Velsko I."/>
        </authorList>
    </citation>
    <scope>NUCLEOTIDE SEQUENCE [LARGE SCALE GENOMIC DNA]</scope>
    <source>
        <strain evidence="1 2">KLC02</strain>
    </source>
</reference>
<evidence type="ECO:0000313" key="2">
    <source>
        <dbReference type="Proteomes" id="UP000267137"/>
    </source>
</evidence>
<evidence type="ECO:0008006" key="3">
    <source>
        <dbReference type="Google" id="ProtNLM"/>
    </source>
</evidence>
<proteinExistence type="predicted"/>
<organism evidence="1 2">
    <name type="scientific">Streptococcus intermedius</name>
    <dbReference type="NCBI Taxonomy" id="1338"/>
    <lineage>
        <taxon>Bacteria</taxon>
        <taxon>Bacillati</taxon>
        <taxon>Bacillota</taxon>
        <taxon>Bacilli</taxon>
        <taxon>Lactobacillales</taxon>
        <taxon>Streptococcaceae</taxon>
        <taxon>Streptococcus</taxon>
        <taxon>Streptococcus anginosus group</taxon>
    </lineage>
</organism>
<protein>
    <recommendedName>
        <fullName evidence="3">AP2 domain protein</fullName>
    </recommendedName>
</protein>
<sequence length="160" mass="18608">MNNKHFNEKDYKDVIGCKYGELMILSYTSPLKSYDSMRLCKCRCSCGKVVVRRLSHVIGGEIKSCGHLRVENGKLHKANLNQEKAYETRTSKDVPLSTNKTTGIRNISWSDREQCYVISMKRHGKYFRTRAKTLKEAINEKERMIAEVEECFQEKIYKKG</sequence>
<comment type="caution">
    <text evidence="1">The sequence shown here is derived from an EMBL/GenBank/DDBJ whole genome shotgun (WGS) entry which is preliminary data.</text>
</comment>
<evidence type="ECO:0000313" key="1">
    <source>
        <dbReference type="EMBL" id="RSJ23699.1"/>
    </source>
</evidence>
<dbReference type="Proteomes" id="UP000267137">
    <property type="component" value="Unassembled WGS sequence"/>
</dbReference>